<dbReference type="PANTHER" id="PTHR13153">
    <property type="entry name" value="CGTHBA PROTEIN -14 GENE PROTEIN"/>
    <property type="match status" value="1"/>
</dbReference>
<feature type="compositionally biased region" description="Acidic residues" evidence="10">
    <location>
        <begin position="406"/>
        <end position="416"/>
    </location>
</feature>
<keyword evidence="6" id="KW-1133">Transmembrane helix</keyword>
<feature type="compositionally biased region" description="Low complexity" evidence="10">
    <location>
        <begin position="1025"/>
        <end position="1042"/>
    </location>
</feature>
<feature type="region of interest" description="Disordered" evidence="10">
    <location>
        <begin position="986"/>
        <end position="1158"/>
    </location>
</feature>
<name>A0ABR3SQ41_9PEZI</name>
<feature type="region of interest" description="Disordered" evidence="10">
    <location>
        <begin position="368"/>
        <end position="505"/>
    </location>
</feature>
<dbReference type="InterPro" id="IPR002067">
    <property type="entry name" value="MCP"/>
</dbReference>
<dbReference type="Pfam" id="PF00153">
    <property type="entry name" value="Mito_carr"/>
    <property type="match status" value="3"/>
</dbReference>
<keyword evidence="4" id="KW-0677">Repeat</keyword>
<evidence type="ECO:0000256" key="8">
    <source>
        <dbReference type="ARBA" id="ARBA00023136"/>
    </source>
</evidence>
<feature type="compositionally biased region" description="Polar residues" evidence="10">
    <location>
        <begin position="1117"/>
        <end position="1127"/>
    </location>
</feature>
<evidence type="ECO:0000256" key="10">
    <source>
        <dbReference type="SAM" id="MobiDB-lite"/>
    </source>
</evidence>
<feature type="compositionally biased region" description="Low complexity" evidence="10">
    <location>
        <begin position="1072"/>
        <end position="1089"/>
    </location>
</feature>
<dbReference type="SUPFAM" id="SSF103506">
    <property type="entry name" value="Mitochondrial carrier"/>
    <property type="match status" value="1"/>
</dbReference>
<protein>
    <submittedName>
        <fullName evidence="11">Nitrogen permease regulator 3</fullName>
    </submittedName>
</protein>
<dbReference type="Gene3D" id="1.50.40.10">
    <property type="entry name" value="Mitochondrial carrier domain"/>
    <property type="match status" value="1"/>
</dbReference>
<sequence>MATEKPLPFVYQFAAGAVAGVSEILVMYPLDVVKTRVQLQTGKGGGADAYNGTLDCFRKIIKHEGFSRLYRGISAPILMEAPKRATKFAANDEWGKFYRNLFGQAKMNQSLSVLTGATAGATESFVVVPFELVKIRLQDKAQAGKYTGMVDCVTKIVKHEGPLTLYQGLESTMWRHILWNAGYFGCIFQVRALLPKAETKKGQVTNDLISGAIGGTVGTIINTPMDVVKSRIQNSPKVAGTVPKYNWAWPALGTVMKEEGFSALYKGFLPKVLRLGPGGGILLVVYTGVLDFFRKMRNELYLSGATARCDNSPRNASNRPTTRAQPSSTMPSPNILPPNPSLVAILLVIKSLSGPRLVFHYPPHPVGPSAATPAHPQWYGTSGSTLTDDDESSTTSSTSGWSTDDTSSDASDEAASEAEGASRAGSRGTSKGTSRGTGLRDGGSRRGQRSLRSASEDATEEEGDDDEDAGLGAEEGRGGPGGGAGASAKKGGVGAQQDAGPEWESIMGFKSEGLEKLLCPGRGFNKRKFEVGMEGLSFLGYPMFAKGNGAWRKRRKSEKKNANASQEDVRASSQVQDTDGQYESAPADTEDEGVDVNGPEDGMPIDLPSGFEPGYGHGFSDEASDAGSDAKSASTAGGDTEMTMFNVVFVLNSPALEYQLRTGEMYDNVIRKFAKDLKYEQAKTNYVWRESKAILNLKNKAKENSEPMSMLWHNIISASPLAKAIAIIYDAISNSKIAHINLGTLADASYQIPQAPSTPYIPRPTEPQMPGLWLTTANLPDENAEAESNFTVSLTPHSALLLLEDKETLLKEIEGDAKEHSAQLAFYISNLTPTKSLHKLALQHKIPVADLEFIAAHLIYWRRARAIPPLHHRDIYIVSPNADMRKLPQAIPAYAAHFATLPSLPKMLSLLSNQSPRTYGTIIPSKDHRTAYMDILAWLMRGGWVTQLRTFAWIRVSPEVQAEVAAIMEHEAKDAARAAMQAARERHAALEVHSDDASDRATIASDDIPMTPSHHQRREERSPRTSETASDGGGSSSNRSSRTIFNTSATSNPASIVSTTSPSAHRNSPLHASHSATSLTGLSTSTNSSMPHGTPNTPQRTANSLRHHLHHPPLHPANNNGASNPPTNYHGHPTHAPHNGHASFPAAQAASKDPSDYAPRMIYSPQRANALEARWIEHIRSSFGDEGVEKDVRDLWPALLKYFDAASSRVISKVTEKEAMIILLEKLEDTEMSD</sequence>
<dbReference type="InterPro" id="IPR023395">
    <property type="entry name" value="MCP_dom_sf"/>
</dbReference>
<feature type="region of interest" description="Disordered" evidence="10">
    <location>
        <begin position="549"/>
        <end position="637"/>
    </location>
</feature>
<feature type="repeat" description="Solcar" evidence="9">
    <location>
        <begin position="107"/>
        <end position="193"/>
    </location>
</feature>
<keyword evidence="7" id="KW-0496">Mitochondrion</keyword>
<evidence type="ECO:0000256" key="7">
    <source>
        <dbReference type="ARBA" id="ARBA00023128"/>
    </source>
</evidence>
<feature type="compositionally biased region" description="Polar residues" evidence="10">
    <location>
        <begin position="562"/>
        <end position="581"/>
    </location>
</feature>
<dbReference type="InterPro" id="IPR018108">
    <property type="entry name" value="MCP_transmembrane"/>
</dbReference>
<keyword evidence="3 9" id="KW-0812">Transmembrane</keyword>
<comment type="subcellular location">
    <subcellularLocation>
        <location evidence="1">Mitochondrion inner membrane</location>
        <topology evidence="1">Multi-pass membrane protein</topology>
    </subcellularLocation>
</comment>
<evidence type="ECO:0000256" key="3">
    <source>
        <dbReference type="ARBA" id="ARBA00022692"/>
    </source>
</evidence>
<feature type="compositionally biased region" description="Polar residues" evidence="10">
    <location>
        <begin position="1043"/>
        <end position="1066"/>
    </location>
</feature>
<dbReference type="PANTHER" id="PTHR13153:SF5">
    <property type="entry name" value="GATOR COMPLEX PROTEIN NPRL3"/>
    <property type="match status" value="1"/>
</dbReference>
<proteinExistence type="predicted"/>
<feature type="repeat" description="Solcar" evidence="9">
    <location>
        <begin position="202"/>
        <end position="292"/>
    </location>
</feature>
<dbReference type="Proteomes" id="UP001521116">
    <property type="component" value="Unassembled WGS sequence"/>
</dbReference>
<feature type="compositionally biased region" description="Low complexity" evidence="10">
    <location>
        <begin position="625"/>
        <end position="637"/>
    </location>
</feature>
<keyword evidence="12" id="KW-1185">Reference proteome</keyword>
<dbReference type="PROSITE" id="PS50920">
    <property type="entry name" value="SOLCAR"/>
    <property type="match status" value="3"/>
</dbReference>
<evidence type="ECO:0000256" key="9">
    <source>
        <dbReference type="PROSITE-ProRule" id="PRU00282"/>
    </source>
</evidence>
<organism evidence="11 12">
    <name type="scientific">Neofusicoccum ribis</name>
    <dbReference type="NCBI Taxonomy" id="45134"/>
    <lineage>
        <taxon>Eukaryota</taxon>
        <taxon>Fungi</taxon>
        <taxon>Dikarya</taxon>
        <taxon>Ascomycota</taxon>
        <taxon>Pezizomycotina</taxon>
        <taxon>Dothideomycetes</taxon>
        <taxon>Dothideomycetes incertae sedis</taxon>
        <taxon>Botryosphaeriales</taxon>
        <taxon>Botryosphaeriaceae</taxon>
        <taxon>Neofusicoccum</taxon>
    </lineage>
</organism>
<accession>A0ABR3SQ41</accession>
<dbReference type="EMBL" id="JAJVDC020000079">
    <property type="protein sequence ID" value="KAL1626811.1"/>
    <property type="molecule type" value="Genomic_DNA"/>
</dbReference>
<feature type="compositionally biased region" description="Polar residues" evidence="10">
    <location>
        <begin position="312"/>
        <end position="330"/>
    </location>
</feature>
<gene>
    <name evidence="11" type="primary">npr3</name>
    <name evidence="11" type="ORF">SLS56_006713</name>
</gene>
<feature type="compositionally biased region" description="Low complexity" evidence="10">
    <location>
        <begin position="393"/>
        <end position="405"/>
    </location>
</feature>
<evidence type="ECO:0000256" key="2">
    <source>
        <dbReference type="ARBA" id="ARBA00022448"/>
    </source>
</evidence>
<keyword evidence="2" id="KW-0813">Transport</keyword>
<feature type="compositionally biased region" description="Low complexity" evidence="10">
    <location>
        <begin position="417"/>
        <end position="437"/>
    </location>
</feature>
<evidence type="ECO:0000256" key="1">
    <source>
        <dbReference type="ARBA" id="ARBA00004448"/>
    </source>
</evidence>
<dbReference type="InterPro" id="IPR005365">
    <property type="entry name" value="Npr3"/>
</dbReference>
<reference evidence="11 12" key="1">
    <citation type="submission" date="2024-02" db="EMBL/GenBank/DDBJ databases">
        <title>De novo assembly and annotation of 12 fungi associated with fruit tree decline syndrome in Ontario, Canada.</title>
        <authorList>
            <person name="Sulman M."/>
            <person name="Ellouze W."/>
            <person name="Ilyukhin E."/>
        </authorList>
    </citation>
    <scope>NUCLEOTIDE SEQUENCE [LARGE SCALE GENOMIC DNA]</scope>
    <source>
        <strain evidence="11 12">M1-105</strain>
    </source>
</reference>
<feature type="compositionally biased region" description="Polar residues" evidence="10">
    <location>
        <begin position="1090"/>
        <end position="1104"/>
    </location>
</feature>
<feature type="repeat" description="Solcar" evidence="9">
    <location>
        <begin position="7"/>
        <end position="97"/>
    </location>
</feature>
<comment type="caution">
    <text evidence="11">The sequence shown here is derived from an EMBL/GenBank/DDBJ whole genome shotgun (WGS) entry which is preliminary data.</text>
</comment>
<evidence type="ECO:0000256" key="4">
    <source>
        <dbReference type="ARBA" id="ARBA00022737"/>
    </source>
</evidence>
<dbReference type="PRINTS" id="PR00926">
    <property type="entry name" value="MITOCARRIER"/>
</dbReference>
<keyword evidence="8 9" id="KW-0472">Membrane</keyword>
<evidence type="ECO:0000313" key="12">
    <source>
        <dbReference type="Proteomes" id="UP001521116"/>
    </source>
</evidence>
<feature type="region of interest" description="Disordered" evidence="10">
    <location>
        <begin position="307"/>
        <end position="336"/>
    </location>
</feature>
<feature type="compositionally biased region" description="Acidic residues" evidence="10">
    <location>
        <begin position="457"/>
        <end position="469"/>
    </location>
</feature>
<keyword evidence="5" id="KW-0999">Mitochondrion inner membrane</keyword>
<feature type="compositionally biased region" description="Basic and acidic residues" evidence="10">
    <location>
        <begin position="986"/>
        <end position="999"/>
    </location>
</feature>
<evidence type="ECO:0000313" key="11">
    <source>
        <dbReference type="EMBL" id="KAL1626811.1"/>
    </source>
</evidence>
<evidence type="ECO:0000256" key="6">
    <source>
        <dbReference type="ARBA" id="ARBA00022989"/>
    </source>
</evidence>
<evidence type="ECO:0000256" key="5">
    <source>
        <dbReference type="ARBA" id="ARBA00022792"/>
    </source>
</evidence>
<dbReference type="Pfam" id="PF03666">
    <property type="entry name" value="NPR3"/>
    <property type="match status" value="1"/>
</dbReference>